<dbReference type="AlphaFoldDB" id="A0A1H8EWQ9"/>
<dbReference type="Gene3D" id="2.40.128.90">
    <property type="entry name" value="OMPT-like"/>
    <property type="match status" value="1"/>
</dbReference>
<keyword evidence="3" id="KW-0675">Receptor</keyword>
<dbReference type="RefSeq" id="WP_091210210.1">
    <property type="nucleotide sequence ID" value="NZ_FOCL01000002.1"/>
</dbReference>
<dbReference type="Proteomes" id="UP000198942">
    <property type="component" value="Unassembled WGS sequence"/>
</dbReference>
<evidence type="ECO:0000259" key="2">
    <source>
        <dbReference type="Pfam" id="PF17251"/>
    </source>
</evidence>
<dbReference type="InterPro" id="IPR035163">
    <property type="entry name" value="Pom"/>
</dbReference>
<feature type="signal peptide" evidence="1">
    <location>
        <begin position="1"/>
        <end position="21"/>
    </location>
</feature>
<feature type="domain" description="Protochlamydia outer membrane protein" evidence="2">
    <location>
        <begin position="32"/>
        <end position="277"/>
    </location>
</feature>
<dbReference type="STRING" id="551995.SAMN05192574_102872"/>
<dbReference type="Pfam" id="PF17251">
    <property type="entry name" value="Pom"/>
    <property type="match status" value="1"/>
</dbReference>
<keyword evidence="4" id="KW-1185">Reference proteome</keyword>
<dbReference type="GO" id="GO:0004190">
    <property type="term" value="F:aspartic-type endopeptidase activity"/>
    <property type="evidence" value="ECO:0007669"/>
    <property type="project" value="InterPro"/>
</dbReference>
<evidence type="ECO:0000256" key="1">
    <source>
        <dbReference type="SAM" id="SignalP"/>
    </source>
</evidence>
<feature type="chain" id="PRO_5011531210" evidence="1">
    <location>
        <begin position="22"/>
        <end position="297"/>
    </location>
</feature>
<evidence type="ECO:0000313" key="4">
    <source>
        <dbReference type="Proteomes" id="UP000198942"/>
    </source>
</evidence>
<dbReference type="SUPFAM" id="SSF69917">
    <property type="entry name" value="OMPT-like"/>
    <property type="match status" value="1"/>
</dbReference>
<accession>A0A1H8EWQ9</accession>
<gene>
    <name evidence="3" type="ORF">SAMN05192574_102872</name>
</gene>
<dbReference type="EMBL" id="FOCL01000002">
    <property type="protein sequence ID" value="SEN23840.1"/>
    <property type="molecule type" value="Genomic_DNA"/>
</dbReference>
<dbReference type="InterPro" id="IPR020080">
    <property type="entry name" value="OM_adhesin/peptidase_omptin"/>
</dbReference>
<sequence>MKKFTGFCLLWLMLGARVVYAQSDGNKLQFDITDGYQRENFHWSIAGNSDGQNPNVFSELKWTKIGGHSITASLQWNVYQKFSVYADYSRQFITSGTVNDSDYSNDNRTGNTYNETFNAGKGNTRGWALGAGYQLINDNWLNLTPYAGYSDNRQSLSLYDSDNRFPGLNSSYQTKWTGVFIKTIASIKLIEKLKFNADITYNQVSYNADGNWNLITTFQHPVSYRHHAIGYGLNMNGALVYTITKHIAIQAGGGYLHWQTGTGTDELYLNSGEVDKTQINGAYRTGFRVFGGIRLSY</sequence>
<name>A0A1H8EWQ9_9SPHI</name>
<dbReference type="OrthoDB" id="5566985at2"/>
<reference evidence="4" key="1">
    <citation type="submission" date="2016-10" db="EMBL/GenBank/DDBJ databases">
        <authorList>
            <person name="Varghese N."/>
            <person name="Submissions S."/>
        </authorList>
    </citation>
    <scope>NUCLEOTIDE SEQUENCE [LARGE SCALE GENOMIC DNA]</scope>
    <source>
        <strain evidence="4">Gh-48</strain>
    </source>
</reference>
<organism evidence="3 4">
    <name type="scientific">Mucilaginibacter gossypiicola</name>
    <dbReference type="NCBI Taxonomy" id="551995"/>
    <lineage>
        <taxon>Bacteria</taxon>
        <taxon>Pseudomonadati</taxon>
        <taxon>Bacteroidota</taxon>
        <taxon>Sphingobacteriia</taxon>
        <taxon>Sphingobacteriales</taxon>
        <taxon>Sphingobacteriaceae</taxon>
        <taxon>Mucilaginibacter</taxon>
    </lineage>
</organism>
<proteinExistence type="predicted"/>
<evidence type="ECO:0000313" key="3">
    <source>
        <dbReference type="EMBL" id="SEN23840.1"/>
    </source>
</evidence>
<dbReference type="InterPro" id="IPR053724">
    <property type="entry name" value="OMP_A26_sf"/>
</dbReference>
<keyword evidence="1" id="KW-0732">Signal</keyword>
<protein>
    <submittedName>
        <fullName evidence="3">TonB dependent receptor</fullName>
    </submittedName>
</protein>